<evidence type="ECO:0000256" key="1">
    <source>
        <dbReference type="SAM" id="Phobius"/>
    </source>
</evidence>
<organism evidence="2">
    <name type="scientific">Oppiella nova</name>
    <dbReference type="NCBI Taxonomy" id="334625"/>
    <lineage>
        <taxon>Eukaryota</taxon>
        <taxon>Metazoa</taxon>
        <taxon>Ecdysozoa</taxon>
        <taxon>Arthropoda</taxon>
        <taxon>Chelicerata</taxon>
        <taxon>Arachnida</taxon>
        <taxon>Acari</taxon>
        <taxon>Acariformes</taxon>
        <taxon>Sarcoptiformes</taxon>
        <taxon>Oribatida</taxon>
        <taxon>Brachypylina</taxon>
        <taxon>Oppioidea</taxon>
        <taxon>Oppiidae</taxon>
        <taxon>Oppiella</taxon>
    </lineage>
</organism>
<dbReference type="EMBL" id="OC921124">
    <property type="protein sequence ID" value="CAD7653132.1"/>
    <property type="molecule type" value="Genomic_DNA"/>
</dbReference>
<dbReference type="Proteomes" id="UP000728032">
    <property type="component" value="Unassembled WGS sequence"/>
</dbReference>
<dbReference type="OrthoDB" id="6528022at2759"/>
<keyword evidence="1" id="KW-1133">Transmembrane helix</keyword>
<sequence>MDVFGGSSDGLSLTSALKTVAFYLMISVCVAQTLYPLLMIVNMWLRRANIFYHYFHKMPVTPSLPLDPFPLSYLLSDSLIFLQISSESELQIT</sequence>
<evidence type="ECO:0000313" key="3">
    <source>
        <dbReference type="Proteomes" id="UP000728032"/>
    </source>
</evidence>
<accession>A0A7R9M4E2</accession>
<feature type="transmembrane region" description="Helical" evidence="1">
    <location>
        <begin position="20"/>
        <end position="45"/>
    </location>
</feature>
<proteinExistence type="predicted"/>
<keyword evidence="1" id="KW-0812">Transmembrane</keyword>
<keyword evidence="1" id="KW-0472">Membrane</keyword>
<gene>
    <name evidence="2" type="ORF">ONB1V03_LOCUS9790</name>
</gene>
<protein>
    <submittedName>
        <fullName evidence="2">Uncharacterized protein</fullName>
    </submittedName>
</protein>
<evidence type="ECO:0000313" key="2">
    <source>
        <dbReference type="EMBL" id="CAD7653132.1"/>
    </source>
</evidence>
<keyword evidence="3" id="KW-1185">Reference proteome</keyword>
<dbReference type="AlphaFoldDB" id="A0A7R9M4E2"/>
<dbReference type="EMBL" id="CAJPVJ010006299">
    <property type="protein sequence ID" value="CAG2170319.1"/>
    <property type="molecule type" value="Genomic_DNA"/>
</dbReference>
<reference evidence="2" key="1">
    <citation type="submission" date="2020-11" db="EMBL/GenBank/DDBJ databases">
        <authorList>
            <person name="Tran Van P."/>
        </authorList>
    </citation>
    <scope>NUCLEOTIDE SEQUENCE</scope>
</reference>
<name>A0A7R9M4E2_9ACAR</name>